<keyword evidence="2" id="KW-0560">Oxidoreductase</keyword>
<feature type="domain" description="Fe-containing alcohol dehydrogenase-like C-terminal" evidence="5">
    <location>
        <begin position="168"/>
        <end position="348"/>
    </location>
</feature>
<organism evidence="6 7">
    <name type="scientific">Muricoccus roseus</name>
    <dbReference type="NCBI Taxonomy" id="198092"/>
    <lineage>
        <taxon>Bacteria</taxon>
        <taxon>Pseudomonadati</taxon>
        <taxon>Pseudomonadota</taxon>
        <taxon>Alphaproteobacteria</taxon>
        <taxon>Acetobacterales</taxon>
        <taxon>Roseomonadaceae</taxon>
        <taxon>Muricoccus</taxon>
    </lineage>
</organism>
<dbReference type="Pfam" id="PF25137">
    <property type="entry name" value="ADH_Fe_C"/>
    <property type="match status" value="1"/>
</dbReference>
<feature type="domain" description="Alcohol dehydrogenase iron-type/glycerol dehydrogenase GldA" evidence="4">
    <location>
        <begin position="14"/>
        <end position="156"/>
    </location>
</feature>
<dbReference type="InterPro" id="IPR001670">
    <property type="entry name" value="ADH_Fe/GldA"/>
</dbReference>
<protein>
    <submittedName>
        <fullName evidence="6">Maleylacetate reductase</fullName>
    </submittedName>
</protein>
<name>A0A1M6R8D1_9PROT</name>
<evidence type="ECO:0000313" key="6">
    <source>
        <dbReference type="EMBL" id="SHK28690.1"/>
    </source>
</evidence>
<dbReference type="InterPro" id="IPR056798">
    <property type="entry name" value="ADH_Fe_C"/>
</dbReference>
<dbReference type="Gene3D" id="3.40.50.1970">
    <property type="match status" value="1"/>
</dbReference>
<evidence type="ECO:0000313" key="7">
    <source>
        <dbReference type="Proteomes" id="UP000184387"/>
    </source>
</evidence>
<sequence>MTTPLAFVHAPPVQRVVFGAGSLERLPAELEGMGLRRVLVLSTPGQRALGERVLAEIGAQGAGLHAEARMHVPVALAEAATARAAERGADAVLAVGGGSAIGLGKAVALSSGLPVVALPTTYSGSENTTIWGLTRDGAKSTGRDARVLPRLVVYDPLLTLDLPPGVSAVSGLNAIAHAVEVLYAPDGTPVTALMAEEGIRALAAALPRILAAPRDPAARAEALMGAWLCGTVLGQATMGLHHKLCHALGGGFDLPHAETHAVILPHAAAFNAPAAPEAMARIARALGAPDAAGGLWTLARRLGVPSSLAALGLRAADLPRAVALATASPYANPRPVTEAGVAALLARALHGEPPVAEPG</sequence>
<dbReference type="Gene3D" id="1.20.1090.10">
    <property type="entry name" value="Dehydroquinate synthase-like - alpha domain"/>
    <property type="match status" value="1"/>
</dbReference>
<dbReference type="GO" id="GO:0018506">
    <property type="term" value="F:maleylacetate reductase activity"/>
    <property type="evidence" value="ECO:0007669"/>
    <property type="project" value="InterPro"/>
</dbReference>
<dbReference type="PANTHER" id="PTHR11496:SF102">
    <property type="entry name" value="ALCOHOL DEHYDROGENASE 4"/>
    <property type="match status" value="1"/>
</dbReference>
<gene>
    <name evidence="6" type="ORF">SAMN02745194_04616</name>
</gene>
<dbReference type="SUPFAM" id="SSF56796">
    <property type="entry name" value="Dehydroquinate synthase-like"/>
    <property type="match status" value="1"/>
</dbReference>
<evidence type="ECO:0000256" key="2">
    <source>
        <dbReference type="ARBA" id="ARBA00023002"/>
    </source>
</evidence>
<accession>A0A1M6R8D1</accession>
<dbReference type="PANTHER" id="PTHR11496">
    <property type="entry name" value="ALCOHOL DEHYDROGENASE"/>
    <property type="match status" value="1"/>
</dbReference>
<dbReference type="GO" id="GO:0004022">
    <property type="term" value="F:alcohol dehydrogenase (NAD+) activity"/>
    <property type="evidence" value="ECO:0007669"/>
    <property type="project" value="TreeGrafter"/>
</dbReference>
<evidence type="ECO:0000259" key="4">
    <source>
        <dbReference type="Pfam" id="PF00465"/>
    </source>
</evidence>
<evidence type="ECO:0000256" key="3">
    <source>
        <dbReference type="ARBA" id="ARBA00023027"/>
    </source>
</evidence>
<dbReference type="Pfam" id="PF00465">
    <property type="entry name" value="Fe-ADH"/>
    <property type="match status" value="1"/>
</dbReference>
<dbReference type="EMBL" id="FQZF01000041">
    <property type="protein sequence ID" value="SHK28690.1"/>
    <property type="molecule type" value="Genomic_DNA"/>
</dbReference>
<evidence type="ECO:0000259" key="5">
    <source>
        <dbReference type="Pfam" id="PF25137"/>
    </source>
</evidence>
<dbReference type="CDD" id="cd08177">
    <property type="entry name" value="MAR"/>
    <property type="match status" value="1"/>
</dbReference>
<dbReference type="STRING" id="198092.SAMN02745194_04616"/>
<dbReference type="AlphaFoldDB" id="A0A1M6R8D1"/>
<keyword evidence="7" id="KW-1185">Reference proteome</keyword>
<dbReference type="Proteomes" id="UP000184387">
    <property type="component" value="Unassembled WGS sequence"/>
</dbReference>
<dbReference type="GO" id="GO:0046872">
    <property type="term" value="F:metal ion binding"/>
    <property type="evidence" value="ECO:0007669"/>
    <property type="project" value="InterPro"/>
</dbReference>
<keyword evidence="3" id="KW-0520">NAD</keyword>
<dbReference type="InterPro" id="IPR034786">
    <property type="entry name" value="MAR"/>
</dbReference>
<comment type="similarity">
    <text evidence="1">Belongs to the iron-containing alcohol dehydrogenase family.</text>
</comment>
<dbReference type="RefSeq" id="WP_245818427.1">
    <property type="nucleotide sequence ID" value="NZ_FQZF01000041.1"/>
</dbReference>
<dbReference type="InterPro" id="IPR039697">
    <property type="entry name" value="Alcohol_dehydrogenase_Fe"/>
</dbReference>
<reference evidence="6 7" key="1">
    <citation type="submission" date="2016-11" db="EMBL/GenBank/DDBJ databases">
        <authorList>
            <person name="Jaros S."/>
            <person name="Januszkiewicz K."/>
            <person name="Wedrychowicz H."/>
        </authorList>
    </citation>
    <scope>NUCLEOTIDE SEQUENCE [LARGE SCALE GENOMIC DNA]</scope>
    <source>
        <strain evidence="6 7">DSM 14916</strain>
    </source>
</reference>
<evidence type="ECO:0000256" key="1">
    <source>
        <dbReference type="ARBA" id="ARBA00007358"/>
    </source>
</evidence>
<proteinExistence type="inferred from homology"/>